<keyword evidence="2" id="KW-1185">Reference proteome</keyword>
<dbReference type="EMBL" id="CP007145">
    <property type="protein sequence ID" value="AHJ96291.1"/>
    <property type="molecule type" value="Genomic_DNA"/>
</dbReference>
<organism evidence="1 2">
    <name type="scientific">Hymenobacter swuensis DY53</name>
    <dbReference type="NCBI Taxonomy" id="1227739"/>
    <lineage>
        <taxon>Bacteria</taxon>
        <taxon>Pseudomonadati</taxon>
        <taxon>Bacteroidota</taxon>
        <taxon>Cytophagia</taxon>
        <taxon>Cytophagales</taxon>
        <taxon>Hymenobacteraceae</taxon>
        <taxon>Hymenobacter</taxon>
    </lineage>
</organism>
<dbReference type="Proteomes" id="UP000019423">
    <property type="component" value="Chromosome"/>
</dbReference>
<protein>
    <submittedName>
        <fullName evidence="1">Uncharacterized protein</fullName>
    </submittedName>
</protein>
<dbReference type="AlphaFoldDB" id="W8F125"/>
<name>W8F125_9BACT</name>
<sequence length="45" mass="5056">MLMLLSFNDETQDIASLQPGNEVVEMLRQAQHDVLGSHFLANLDN</sequence>
<evidence type="ECO:0000313" key="1">
    <source>
        <dbReference type="EMBL" id="AHJ96291.1"/>
    </source>
</evidence>
<reference evidence="1 2" key="1">
    <citation type="submission" date="2014-01" db="EMBL/GenBank/DDBJ databases">
        <title>Complete genome sequence of ionizing-radiation resistance bacterium Hymenobacter swuensis DY53.</title>
        <authorList>
            <person name="Jung J.-H."/>
            <person name="Jeong S.-W."/>
            <person name="Joe M.-H."/>
            <person name="Cho y.-j."/>
            <person name="Kim M.-K."/>
            <person name="Lim S.-Y."/>
        </authorList>
    </citation>
    <scope>NUCLEOTIDE SEQUENCE [LARGE SCALE GENOMIC DNA]</scope>
    <source>
        <strain evidence="1 2">DY53</strain>
    </source>
</reference>
<dbReference type="HOGENOM" id="CLU_3200787_0_0_10"/>
<evidence type="ECO:0000313" key="2">
    <source>
        <dbReference type="Proteomes" id="UP000019423"/>
    </source>
</evidence>
<dbReference type="KEGG" id="hsw:Hsw_0696"/>
<proteinExistence type="predicted"/>
<accession>W8F125</accession>
<gene>
    <name evidence="1" type="ORF">Hsw_0696</name>
</gene>